<dbReference type="Proteomes" id="UP001139971">
    <property type="component" value="Unassembled WGS sequence"/>
</dbReference>
<keyword evidence="1" id="KW-0732">Signal</keyword>
<sequence length="192" mass="20901">MSTLAAARRRSAWRVLVSLALLLAMRESIPNYDGMTGPIVERGVLGEWTQARRFAARADTVLTARAIRTEKTGVPESLSQHDTSGVWLVVDATAKAVDEPVSIGKAQILTRDGRRYARTERLGSTRQLSGAELQPGIESRGVLVFELPADQVAGAQLVLADSPIAILDSELQLDLRLAAAPAPREFYDLVRR</sequence>
<protein>
    <submittedName>
        <fullName evidence="2">DUF4352 domain-containing protein</fullName>
    </submittedName>
</protein>
<dbReference type="AlphaFoldDB" id="A0A9X3YKG4"/>
<dbReference type="InterPro" id="IPR029050">
    <property type="entry name" value="Immunoprotect_excell_Ig-like"/>
</dbReference>
<name>A0A9X3YKG4_9GAMM</name>
<proteinExistence type="predicted"/>
<reference evidence="2" key="1">
    <citation type="submission" date="2023-02" db="EMBL/GenBank/DDBJ databases">
        <title>Tahibacter soli sp. nov. isolated from soil.</title>
        <authorList>
            <person name="Baek J.H."/>
            <person name="Lee J.K."/>
            <person name="Choi D.G."/>
            <person name="Jeon C.O."/>
        </authorList>
    </citation>
    <scope>NUCLEOTIDE SEQUENCE</scope>
    <source>
        <strain evidence="2">BL</strain>
    </source>
</reference>
<evidence type="ECO:0000256" key="1">
    <source>
        <dbReference type="ARBA" id="ARBA00022729"/>
    </source>
</evidence>
<keyword evidence="3" id="KW-1185">Reference proteome</keyword>
<gene>
    <name evidence="2" type="ORF">OD750_012010</name>
</gene>
<evidence type="ECO:0000313" key="3">
    <source>
        <dbReference type="Proteomes" id="UP001139971"/>
    </source>
</evidence>
<evidence type="ECO:0000313" key="2">
    <source>
        <dbReference type="EMBL" id="MDC8013264.1"/>
    </source>
</evidence>
<dbReference type="Gene3D" id="2.60.40.1240">
    <property type="match status" value="1"/>
</dbReference>
<dbReference type="EMBL" id="JAOVZO020000017">
    <property type="protein sequence ID" value="MDC8013264.1"/>
    <property type="molecule type" value="Genomic_DNA"/>
</dbReference>
<comment type="caution">
    <text evidence="2">The sequence shown here is derived from an EMBL/GenBank/DDBJ whole genome shotgun (WGS) entry which is preliminary data.</text>
</comment>
<organism evidence="2 3">
    <name type="scientific">Tahibacter soli</name>
    <dbReference type="NCBI Taxonomy" id="2983605"/>
    <lineage>
        <taxon>Bacteria</taxon>
        <taxon>Pseudomonadati</taxon>
        <taxon>Pseudomonadota</taxon>
        <taxon>Gammaproteobacteria</taxon>
        <taxon>Lysobacterales</taxon>
        <taxon>Rhodanobacteraceae</taxon>
        <taxon>Tahibacter</taxon>
    </lineage>
</organism>
<dbReference type="RefSeq" id="WP_263545474.1">
    <property type="nucleotide sequence ID" value="NZ_JAOVZO020000017.1"/>
</dbReference>
<accession>A0A9X3YKG4</accession>